<reference evidence="2 3" key="1">
    <citation type="submission" date="2021-05" db="EMBL/GenBank/DDBJ databases">
        <title>A Polyphasic approach of four new species of the genus Ohtaekwangia: Ohtaekwangia histidinii sp. nov., Ohtaekwangia cretensis sp. nov., Ohtaekwangia indiensis sp. nov., Ohtaekwangia reichenbachii sp. nov. from diverse environment.</title>
        <authorList>
            <person name="Octaviana S."/>
        </authorList>
    </citation>
    <scope>NUCLEOTIDE SEQUENCE [LARGE SCALE GENOMIC DNA]</scope>
    <source>
        <strain evidence="2 3">PWU4</strain>
    </source>
</reference>
<dbReference type="PANTHER" id="PTHR35337">
    <property type="entry name" value="SLR1478 PROTEIN"/>
    <property type="match status" value="1"/>
</dbReference>
<gene>
    <name evidence="2" type="ORF">KK083_17470</name>
</gene>
<feature type="transmembrane region" description="Helical" evidence="1">
    <location>
        <begin position="223"/>
        <end position="246"/>
    </location>
</feature>
<keyword evidence="3" id="KW-1185">Reference proteome</keyword>
<evidence type="ECO:0000313" key="2">
    <source>
        <dbReference type="EMBL" id="MBT1698686.1"/>
    </source>
</evidence>
<organism evidence="2 3">
    <name type="scientific">Chryseosolibacter histidini</name>
    <dbReference type="NCBI Taxonomy" id="2782349"/>
    <lineage>
        <taxon>Bacteria</taxon>
        <taxon>Pseudomonadati</taxon>
        <taxon>Bacteroidota</taxon>
        <taxon>Cytophagia</taxon>
        <taxon>Cytophagales</taxon>
        <taxon>Chryseotaleaceae</taxon>
        <taxon>Chryseosolibacter</taxon>
    </lineage>
</organism>
<comment type="caution">
    <text evidence="2">The sequence shown here is derived from an EMBL/GenBank/DDBJ whole genome shotgun (WGS) entry which is preliminary data.</text>
</comment>
<keyword evidence="1" id="KW-0472">Membrane</keyword>
<dbReference type="EMBL" id="JAHESF010000016">
    <property type="protein sequence ID" value="MBT1698686.1"/>
    <property type="molecule type" value="Genomic_DNA"/>
</dbReference>
<feature type="transmembrane region" description="Helical" evidence="1">
    <location>
        <begin position="258"/>
        <end position="276"/>
    </location>
</feature>
<dbReference type="RefSeq" id="WP_254165320.1">
    <property type="nucleotide sequence ID" value="NZ_JAHESF010000016.1"/>
</dbReference>
<feature type="transmembrane region" description="Helical" evidence="1">
    <location>
        <begin position="288"/>
        <end position="308"/>
    </location>
</feature>
<feature type="transmembrane region" description="Helical" evidence="1">
    <location>
        <begin position="158"/>
        <end position="179"/>
    </location>
</feature>
<feature type="transmembrane region" description="Helical" evidence="1">
    <location>
        <begin position="100"/>
        <end position="120"/>
    </location>
</feature>
<evidence type="ECO:0000256" key="1">
    <source>
        <dbReference type="SAM" id="Phobius"/>
    </source>
</evidence>
<dbReference type="AlphaFoldDB" id="A0AAP2DLQ5"/>
<name>A0AAP2DLQ5_9BACT</name>
<feature type="transmembrane region" description="Helical" evidence="1">
    <location>
        <begin position="186"/>
        <end position="203"/>
    </location>
</feature>
<dbReference type="PANTHER" id="PTHR35337:SF1">
    <property type="entry name" value="SLR1478 PROTEIN"/>
    <property type="match status" value="1"/>
</dbReference>
<dbReference type="Proteomes" id="UP001319200">
    <property type="component" value="Unassembled WGS sequence"/>
</dbReference>
<evidence type="ECO:0000313" key="3">
    <source>
        <dbReference type="Proteomes" id="UP001319200"/>
    </source>
</evidence>
<proteinExistence type="predicted"/>
<sequence length="322" mass="36744">MKEAAFVKQSKARWEEFEKTVKAQEQASPDKLAELFIQVTDDLSFSRTRYPESRTTQYLNALAGKIHLQIYRNKREDRNRFITFWQYEVPEAMYHARKPLLYALIIFVIAGIMGAVSTFYDDTFVRLILGDGYVNQTLENIKDGNPTGIYSSMGPVTMFFFITWNNVMVAFRVFVFGVFASIGTGFYLFYNALMVGTFIMFFYNENQLAQALPVIMLHGTIELSSIVIAAAAGFTMGNSLIFPGTYSRLVSFRQGGIQGLKIIIGLVPFFVIAGFIESFVTRHAFMHWSIKALIIGVSALIMVYYFVVYPHRLKKNGKFHTH</sequence>
<dbReference type="InterPro" id="IPR002798">
    <property type="entry name" value="SpoIIM-like"/>
</dbReference>
<keyword evidence="1" id="KW-1133">Transmembrane helix</keyword>
<protein>
    <submittedName>
        <fullName evidence="2">Stage II sporulation protein M</fullName>
    </submittedName>
</protein>
<dbReference type="Pfam" id="PF01944">
    <property type="entry name" value="SpoIIM"/>
    <property type="match status" value="1"/>
</dbReference>
<accession>A0AAP2DLQ5</accession>
<keyword evidence="1" id="KW-0812">Transmembrane</keyword>